<dbReference type="EMBL" id="LAZR01029232">
    <property type="protein sequence ID" value="KKL60196.1"/>
    <property type="molecule type" value="Genomic_DNA"/>
</dbReference>
<protein>
    <submittedName>
        <fullName evidence="1">Uncharacterized protein</fullName>
    </submittedName>
</protein>
<gene>
    <name evidence="1" type="ORF">LCGC14_2207730</name>
</gene>
<dbReference type="AlphaFoldDB" id="A0A0F9E257"/>
<proteinExistence type="predicted"/>
<comment type="caution">
    <text evidence="1">The sequence shown here is derived from an EMBL/GenBank/DDBJ whole genome shotgun (WGS) entry which is preliminary data.</text>
</comment>
<feature type="non-terminal residue" evidence="1">
    <location>
        <position position="231"/>
    </location>
</feature>
<reference evidence="1" key="1">
    <citation type="journal article" date="2015" name="Nature">
        <title>Complex archaea that bridge the gap between prokaryotes and eukaryotes.</title>
        <authorList>
            <person name="Spang A."/>
            <person name="Saw J.H."/>
            <person name="Jorgensen S.L."/>
            <person name="Zaremba-Niedzwiedzka K."/>
            <person name="Martijn J."/>
            <person name="Lind A.E."/>
            <person name="van Eijk R."/>
            <person name="Schleper C."/>
            <person name="Guy L."/>
            <person name="Ettema T.J."/>
        </authorList>
    </citation>
    <scope>NUCLEOTIDE SEQUENCE</scope>
</reference>
<evidence type="ECO:0000313" key="1">
    <source>
        <dbReference type="EMBL" id="KKL60196.1"/>
    </source>
</evidence>
<sequence length="231" mass="25468">MPDVHNELLGEMQRLDDHISLKLDRLSSGNDGGQAAWSKLAQLREKMLKAQKAGKDSEALVHLTTALTVIGKGADEAAVMQEAAGLIAKRIQLHQRLTRINAMDIAGAQSPEALHNKYARVRQLLFTGHSRYAISKVTGLPARTVSRYAAKLRSLGGRQGVDVRGELALFRARFDERRVWLHSKREGCISMFDVTRLAAEETKNDLAEADVMFKCGVLTVIAAQAVNERTL</sequence>
<organism evidence="1">
    <name type="scientific">marine sediment metagenome</name>
    <dbReference type="NCBI Taxonomy" id="412755"/>
    <lineage>
        <taxon>unclassified sequences</taxon>
        <taxon>metagenomes</taxon>
        <taxon>ecological metagenomes</taxon>
    </lineage>
</organism>
<accession>A0A0F9E257</accession>
<name>A0A0F9E257_9ZZZZ</name>